<accession>A0A9P5A5L9</accession>
<protein>
    <submittedName>
        <fullName evidence="2">Uncharacterized protein</fullName>
    </submittedName>
</protein>
<feature type="region of interest" description="Disordered" evidence="1">
    <location>
        <begin position="207"/>
        <end position="244"/>
    </location>
</feature>
<reference evidence="2" key="2">
    <citation type="submission" date="2020-02" db="EMBL/GenBank/DDBJ databases">
        <title>Identification and distribution of gene clusters putatively required for synthesis of sphingolipid metabolism inhibitors in phylogenetically diverse species of the filamentous fungus Fusarium.</title>
        <authorList>
            <person name="Kim H.-S."/>
            <person name="Busman M."/>
            <person name="Brown D.W."/>
            <person name="Divon H."/>
            <person name="Uhlig S."/>
            <person name="Proctor R.H."/>
        </authorList>
    </citation>
    <scope>NUCLEOTIDE SEQUENCE</scope>
    <source>
        <strain evidence="2">NRRL 25174</strain>
    </source>
</reference>
<dbReference type="AlphaFoldDB" id="A0A9P5A5L9"/>
<name>A0A9P5A5L9_9HYPO</name>
<organism evidence="2 3">
    <name type="scientific">Fusarium beomiforme</name>
    <dbReference type="NCBI Taxonomy" id="44412"/>
    <lineage>
        <taxon>Eukaryota</taxon>
        <taxon>Fungi</taxon>
        <taxon>Dikarya</taxon>
        <taxon>Ascomycota</taxon>
        <taxon>Pezizomycotina</taxon>
        <taxon>Sordariomycetes</taxon>
        <taxon>Hypocreomycetidae</taxon>
        <taxon>Hypocreales</taxon>
        <taxon>Nectriaceae</taxon>
        <taxon>Fusarium</taxon>
        <taxon>Fusarium burgessii species complex</taxon>
    </lineage>
</organism>
<comment type="caution">
    <text evidence="2">The sequence shown here is derived from an EMBL/GenBank/DDBJ whole genome shotgun (WGS) entry which is preliminary data.</text>
</comment>
<evidence type="ECO:0000256" key="1">
    <source>
        <dbReference type="SAM" id="MobiDB-lite"/>
    </source>
</evidence>
<feature type="compositionally biased region" description="Polar residues" evidence="1">
    <location>
        <begin position="207"/>
        <end position="224"/>
    </location>
</feature>
<keyword evidence="3" id="KW-1185">Reference proteome</keyword>
<evidence type="ECO:0000313" key="3">
    <source>
        <dbReference type="Proteomes" id="UP000730481"/>
    </source>
</evidence>
<feature type="compositionally biased region" description="Low complexity" evidence="1">
    <location>
        <begin position="103"/>
        <end position="113"/>
    </location>
</feature>
<evidence type="ECO:0000313" key="2">
    <source>
        <dbReference type="EMBL" id="KAF4332664.1"/>
    </source>
</evidence>
<feature type="compositionally biased region" description="Polar residues" evidence="1">
    <location>
        <begin position="53"/>
        <end position="65"/>
    </location>
</feature>
<sequence length="329" mass="35435">MGAGLFGLSLSEQASDVAICPPPPPSRELLPMNLMSNPRKTPEIFATEPFPSSPSIPHASSTDSAQPALLYALEQHAQAEMGRPHSNRPIIDAANSTTEERQQAQQAPSVVQSNNDASDAVGAPCLSRNSPPSHEPPGQTPTLNNQPSSFPARLSQLAVNAPSPPSLSPSLCTRPLTTKLASKSPDVRASFNQISTAQYAPALPAQVQSDDSFHTRGSSASIATEQRRLNSPGAPTSDSHDGCNAQTSCELEVTRPKGDWYKKLPEDLIACLEKYQHDNNLSLGIDGLRIQPGNYVCPFCIESKRKLYKRPSHFSNHLASHWAALKKKH</sequence>
<dbReference type="EMBL" id="PVQB02001016">
    <property type="protein sequence ID" value="KAF4332664.1"/>
    <property type="molecule type" value="Genomic_DNA"/>
</dbReference>
<dbReference type="Proteomes" id="UP000730481">
    <property type="component" value="Unassembled WGS sequence"/>
</dbReference>
<dbReference type="OrthoDB" id="5234017at2759"/>
<feature type="region of interest" description="Disordered" evidence="1">
    <location>
        <begin position="96"/>
        <end position="150"/>
    </location>
</feature>
<reference evidence="2" key="1">
    <citation type="journal article" date="2017" name="Mycologia">
        <title>Fusarium algeriense, sp. nov., a novel toxigenic crown rot pathogen of durum wheat from Algeria is nested in the Fusarium burgessii species complex.</title>
        <authorList>
            <person name="Laraba I."/>
            <person name="Keddad A."/>
            <person name="Boureghda H."/>
            <person name="Abdallah N."/>
            <person name="Vaughan M.M."/>
            <person name="Proctor R.H."/>
            <person name="Busman M."/>
            <person name="O'Donnell K."/>
        </authorList>
    </citation>
    <scope>NUCLEOTIDE SEQUENCE</scope>
    <source>
        <strain evidence="2">NRRL 25174</strain>
    </source>
</reference>
<feature type="region of interest" description="Disordered" evidence="1">
    <location>
        <begin position="23"/>
        <end position="71"/>
    </location>
</feature>
<gene>
    <name evidence="2" type="ORF">FBEOM_13535</name>
</gene>
<feature type="compositionally biased region" description="Polar residues" evidence="1">
    <location>
        <begin position="140"/>
        <end position="149"/>
    </location>
</feature>
<proteinExistence type="predicted"/>